<comment type="catalytic activity">
    <reaction evidence="3">
        <text>2 GTP = 3',3'-c-di-GMP + 2 diphosphate</text>
        <dbReference type="Rhea" id="RHEA:24898"/>
        <dbReference type="ChEBI" id="CHEBI:33019"/>
        <dbReference type="ChEBI" id="CHEBI:37565"/>
        <dbReference type="ChEBI" id="CHEBI:58805"/>
        <dbReference type="EC" id="2.7.7.65"/>
    </reaction>
</comment>
<dbReference type="Gene3D" id="3.30.70.270">
    <property type="match status" value="1"/>
</dbReference>
<dbReference type="SUPFAM" id="SSF55073">
    <property type="entry name" value="Nucleotide cyclase"/>
    <property type="match status" value="1"/>
</dbReference>
<dbReference type="PROSITE" id="PS50887">
    <property type="entry name" value="GGDEF"/>
    <property type="match status" value="1"/>
</dbReference>
<dbReference type="InterPro" id="IPR000160">
    <property type="entry name" value="GGDEF_dom"/>
</dbReference>
<evidence type="ECO:0000313" key="8">
    <source>
        <dbReference type="Proteomes" id="UP000273643"/>
    </source>
</evidence>
<dbReference type="Pfam" id="PF00990">
    <property type="entry name" value="GGDEF"/>
    <property type="match status" value="1"/>
</dbReference>
<comment type="cofactor">
    <cofactor evidence="1">
        <name>Mg(2+)</name>
        <dbReference type="ChEBI" id="CHEBI:18420"/>
    </cofactor>
</comment>
<keyword evidence="4" id="KW-0175">Coiled coil</keyword>
<keyword evidence="8" id="KW-1185">Reference proteome</keyword>
<evidence type="ECO:0000256" key="4">
    <source>
        <dbReference type="SAM" id="Coils"/>
    </source>
</evidence>
<dbReference type="PANTHER" id="PTHR45138">
    <property type="entry name" value="REGULATORY COMPONENTS OF SENSORY TRANSDUCTION SYSTEM"/>
    <property type="match status" value="1"/>
</dbReference>
<dbReference type="InterPro" id="IPR029787">
    <property type="entry name" value="Nucleotide_cyclase"/>
</dbReference>
<evidence type="ECO:0000259" key="6">
    <source>
        <dbReference type="PROSITE" id="PS50887"/>
    </source>
</evidence>
<dbReference type="CDD" id="cd01949">
    <property type="entry name" value="GGDEF"/>
    <property type="match status" value="1"/>
</dbReference>
<dbReference type="AlphaFoldDB" id="A0A3N1P079"/>
<name>A0A3N1P079_9GAMM</name>
<feature type="domain" description="GGDEF" evidence="6">
    <location>
        <begin position="302"/>
        <end position="433"/>
    </location>
</feature>
<sequence>MSPSRSLYFLLVAIAITLLAVAAHPLIPERQHSLVPHADSMVILAPYGDAMQGGPSHSEWVGPEEDYHWRCRVEPEGDYVFCGINLLLSEDNLHGLDLTDFEAFELQLETPGHNQDVQFFMRHYDERYSSPDDNNSAQFNKFDIKAGELGGTLRIGFDELSLADWWSSARDLPRELRRPAFHNVIAIGIGYAQALEPGHYDVIIKEASFVGEWISAATWYLSTLLIWLVGLSAWGIHRLVLLSRITRRHRRQLDILSNRNAQLKEETDRYKQLSTRDPLTGAYNRYGFEQRLSQMIHQNEFQPISLILLDVDHFKTFNDTYGHDAGDKVLRQLVNLLDQYTRKQDVLCRWGGEEFLLLCPNTDATSAVVLAEKIRQLVSDARIEMDEKVRLTASFGVCQIRAGEPYIDAFVRTDRALYQAKDQGRNRVMLCPEAMLTDTR</sequence>
<keyword evidence="5" id="KW-0812">Transmembrane</keyword>
<organism evidence="7 8">
    <name type="scientific">Marinimicrobium koreense</name>
    <dbReference type="NCBI Taxonomy" id="306545"/>
    <lineage>
        <taxon>Bacteria</taxon>
        <taxon>Pseudomonadati</taxon>
        <taxon>Pseudomonadota</taxon>
        <taxon>Gammaproteobacteria</taxon>
        <taxon>Cellvibrionales</taxon>
        <taxon>Cellvibrionaceae</taxon>
        <taxon>Marinimicrobium</taxon>
    </lineage>
</organism>
<evidence type="ECO:0000256" key="5">
    <source>
        <dbReference type="SAM" id="Phobius"/>
    </source>
</evidence>
<dbReference type="EMBL" id="RJUK01000001">
    <property type="protein sequence ID" value="ROQ21865.1"/>
    <property type="molecule type" value="Genomic_DNA"/>
</dbReference>
<dbReference type="SMART" id="SM00267">
    <property type="entry name" value="GGDEF"/>
    <property type="match status" value="1"/>
</dbReference>
<dbReference type="GO" id="GO:0005886">
    <property type="term" value="C:plasma membrane"/>
    <property type="evidence" value="ECO:0007669"/>
    <property type="project" value="TreeGrafter"/>
</dbReference>
<proteinExistence type="predicted"/>
<reference evidence="7 8" key="1">
    <citation type="submission" date="2018-11" db="EMBL/GenBank/DDBJ databases">
        <title>Genomic Encyclopedia of Type Strains, Phase IV (KMG-IV): sequencing the most valuable type-strain genomes for metagenomic binning, comparative biology and taxonomic classification.</title>
        <authorList>
            <person name="Goeker M."/>
        </authorList>
    </citation>
    <scope>NUCLEOTIDE SEQUENCE [LARGE SCALE GENOMIC DNA]</scope>
    <source>
        <strain evidence="7 8">DSM 16974</strain>
    </source>
</reference>
<evidence type="ECO:0000256" key="2">
    <source>
        <dbReference type="ARBA" id="ARBA00012528"/>
    </source>
</evidence>
<gene>
    <name evidence="7" type="ORF">EDC38_2493</name>
</gene>
<accession>A0A3N1P079</accession>
<dbReference type="NCBIfam" id="TIGR00254">
    <property type="entry name" value="GGDEF"/>
    <property type="match status" value="1"/>
</dbReference>
<dbReference type="GO" id="GO:0043709">
    <property type="term" value="P:cell adhesion involved in single-species biofilm formation"/>
    <property type="evidence" value="ECO:0007669"/>
    <property type="project" value="TreeGrafter"/>
</dbReference>
<evidence type="ECO:0000256" key="3">
    <source>
        <dbReference type="ARBA" id="ARBA00034247"/>
    </source>
</evidence>
<dbReference type="FunFam" id="3.30.70.270:FF:000001">
    <property type="entry name" value="Diguanylate cyclase domain protein"/>
    <property type="match status" value="1"/>
</dbReference>
<evidence type="ECO:0000256" key="1">
    <source>
        <dbReference type="ARBA" id="ARBA00001946"/>
    </source>
</evidence>
<dbReference type="GO" id="GO:1902201">
    <property type="term" value="P:negative regulation of bacterial-type flagellum-dependent cell motility"/>
    <property type="evidence" value="ECO:0007669"/>
    <property type="project" value="TreeGrafter"/>
</dbReference>
<feature type="transmembrane region" description="Helical" evidence="5">
    <location>
        <begin position="219"/>
        <end position="241"/>
    </location>
</feature>
<keyword evidence="5" id="KW-1133">Transmembrane helix</keyword>
<evidence type="ECO:0000313" key="7">
    <source>
        <dbReference type="EMBL" id="ROQ21865.1"/>
    </source>
</evidence>
<dbReference type="PANTHER" id="PTHR45138:SF9">
    <property type="entry name" value="DIGUANYLATE CYCLASE DGCM-RELATED"/>
    <property type="match status" value="1"/>
</dbReference>
<dbReference type="InterPro" id="IPR050469">
    <property type="entry name" value="Diguanylate_Cyclase"/>
</dbReference>
<dbReference type="GO" id="GO:0052621">
    <property type="term" value="F:diguanylate cyclase activity"/>
    <property type="evidence" value="ECO:0007669"/>
    <property type="project" value="UniProtKB-EC"/>
</dbReference>
<feature type="coiled-coil region" evidence="4">
    <location>
        <begin position="246"/>
        <end position="276"/>
    </location>
</feature>
<comment type="caution">
    <text evidence="7">The sequence shown here is derived from an EMBL/GenBank/DDBJ whole genome shotgun (WGS) entry which is preliminary data.</text>
</comment>
<keyword evidence="5" id="KW-0472">Membrane</keyword>
<dbReference type="Proteomes" id="UP000273643">
    <property type="component" value="Unassembled WGS sequence"/>
</dbReference>
<protein>
    <recommendedName>
        <fullName evidence="2">diguanylate cyclase</fullName>
        <ecNumber evidence="2">2.7.7.65</ecNumber>
    </recommendedName>
</protein>
<dbReference type="InterPro" id="IPR043128">
    <property type="entry name" value="Rev_trsase/Diguanyl_cyclase"/>
</dbReference>
<dbReference type="EC" id="2.7.7.65" evidence="2"/>
<dbReference type="RefSeq" id="WP_170162921.1">
    <property type="nucleotide sequence ID" value="NZ_RJUK01000001.1"/>
</dbReference>